<dbReference type="STRING" id="29554.MCAN360_0755"/>
<dbReference type="OrthoDB" id="398237at2"/>
<dbReference type="Proteomes" id="UP000031641">
    <property type="component" value="Chromosome"/>
</dbReference>
<evidence type="ECO:0000313" key="1">
    <source>
        <dbReference type="EMBL" id="BAP39779.1"/>
    </source>
</evidence>
<name>A0A077LCG9_9BACT</name>
<proteinExistence type="predicted"/>
<dbReference type="NCBIfam" id="NF045935">
    <property type="entry name" value="MSC_0621_epsi"/>
    <property type="match status" value="1"/>
</dbReference>
<dbReference type="RefSeq" id="WP_045434269.1">
    <property type="nucleotide sequence ID" value="NZ_AP014631.1"/>
</dbReference>
<evidence type="ECO:0000313" key="2">
    <source>
        <dbReference type="Proteomes" id="UP000031641"/>
    </source>
</evidence>
<gene>
    <name evidence="1" type="ORF">MCAN360_0755</name>
</gene>
<dbReference type="EMBL" id="AP014631">
    <property type="protein sequence ID" value="BAP39779.1"/>
    <property type="molecule type" value="Genomic_DNA"/>
</dbReference>
<dbReference type="AlphaFoldDB" id="A0A077LCG9"/>
<reference evidence="2" key="1">
    <citation type="journal article" date="2014" name="Genome Announc.">
        <title>Complete Genome Sequence of Mycoplasma canadense Strain HAZ 360_1 from Bovine Mastitic Milk in Japan.</title>
        <authorList>
            <person name="Hata E."/>
        </authorList>
    </citation>
    <scope>NUCLEOTIDE SEQUENCE [LARGE SCALE GENOMIC DNA]</scope>
    <source>
        <strain evidence="2">HAZ360_1</strain>
    </source>
</reference>
<sequence length="159" mass="18883">MSTNANQTFKIQINFLDNKTKIIRNGLLFINVDDEDQWVLADSNAIMAYENTVIKIKDLDEEKEFYLFLINTNIIINQKNININTFNKMEIFKQNNKTVDNKNKIREVLNNISYFNSLQKIGLNLDQFMQLKLLNQELYLLKIQQNLKLAKEIKYENKK</sequence>
<dbReference type="KEGG" id="mcan:MCAN360_0755"/>
<accession>A0A077LCG9</accession>
<dbReference type="HOGENOM" id="CLU_1658830_0_0_14"/>
<organism evidence="1 2">
    <name type="scientific">Metamycoplasma canadense</name>
    <dbReference type="NCBI Taxonomy" id="29554"/>
    <lineage>
        <taxon>Bacteria</taxon>
        <taxon>Bacillati</taxon>
        <taxon>Mycoplasmatota</taxon>
        <taxon>Mycoplasmoidales</taxon>
        <taxon>Metamycoplasmataceae</taxon>
        <taxon>Metamycoplasma</taxon>
    </lineage>
</organism>
<protein>
    <submittedName>
        <fullName evidence="1">Uncharacterized protein</fullName>
    </submittedName>
</protein>
<keyword evidence="2" id="KW-1185">Reference proteome</keyword>